<keyword evidence="12" id="KW-0472">Membrane</keyword>
<evidence type="ECO:0000256" key="11">
    <source>
        <dbReference type="ARBA" id="ARBA00023033"/>
    </source>
</evidence>
<organism evidence="13 14">
    <name type="scientific">Trametes coccinea (strain BRFM310)</name>
    <name type="common">Pycnoporus coccineus</name>
    <dbReference type="NCBI Taxonomy" id="1353009"/>
    <lineage>
        <taxon>Eukaryota</taxon>
        <taxon>Fungi</taxon>
        <taxon>Dikarya</taxon>
        <taxon>Basidiomycota</taxon>
        <taxon>Agaricomycotina</taxon>
        <taxon>Agaricomycetes</taxon>
        <taxon>Polyporales</taxon>
        <taxon>Polyporaceae</taxon>
        <taxon>Trametes</taxon>
    </lineage>
</organism>
<dbReference type="PRINTS" id="PR00463">
    <property type="entry name" value="EP450I"/>
</dbReference>
<evidence type="ECO:0000313" key="13">
    <source>
        <dbReference type="EMBL" id="OSD07368.1"/>
    </source>
</evidence>
<dbReference type="GO" id="GO:0004497">
    <property type="term" value="F:monooxygenase activity"/>
    <property type="evidence" value="ECO:0007669"/>
    <property type="project" value="UniProtKB-KW"/>
</dbReference>
<dbReference type="GO" id="GO:0020037">
    <property type="term" value="F:heme binding"/>
    <property type="evidence" value="ECO:0007669"/>
    <property type="project" value="InterPro"/>
</dbReference>
<dbReference type="AlphaFoldDB" id="A0A1Y2J1U1"/>
<keyword evidence="7" id="KW-0479">Metal-binding</keyword>
<proteinExistence type="inferred from homology"/>
<dbReference type="GO" id="GO:0016705">
    <property type="term" value="F:oxidoreductase activity, acting on paired donors, with incorporation or reduction of molecular oxygen"/>
    <property type="evidence" value="ECO:0007669"/>
    <property type="project" value="InterPro"/>
</dbReference>
<name>A0A1Y2J1U1_TRAC3</name>
<dbReference type="EMBL" id="KZ084088">
    <property type="protein sequence ID" value="OSD07368.1"/>
    <property type="molecule type" value="Genomic_DNA"/>
</dbReference>
<dbReference type="SUPFAM" id="SSF48264">
    <property type="entry name" value="Cytochrome P450"/>
    <property type="match status" value="1"/>
</dbReference>
<dbReference type="PANTHER" id="PTHR46300">
    <property type="entry name" value="P450, PUTATIVE (EUROFUNG)-RELATED-RELATED"/>
    <property type="match status" value="1"/>
</dbReference>
<dbReference type="InterPro" id="IPR036396">
    <property type="entry name" value="Cyt_P450_sf"/>
</dbReference>
<sequence length="445" mass="50494">MGPPILAEPSLKSWAALAALIFVFVLLQSHRRWNHRLRGRRLPPGPKGLPIIGNALDFIRLENQWAVFKDWCSQHGDLVYLRVASQHIVIIGSSRLATELLEKRSSNTSDRPVSPVLPLVGNDAAFSAMRYGQTWREHRRAFWQVFHPRAIQEYRDVQQVYLRRFLHKLLTSPEDLEEHVRYMFAATMMKILYDIDTQDNNNELIAKVHEAMSCSMDIVTGRHPIDFCPWLQYLPSWIPGAGFQHALAKCKAAVTYVKEVPYALTKAASDQGSASSCTISVLLSRAEDDPDMAAKANYEEIVKNVGLVAFEGEMTCRLAIRRSNADAELSRRFRYSQSFLRSAHLLTEGRYSTQSFSALMSLFLAMSLYPEVQRKAQAELDAVIGTARLPDFNDRESLPYVNAVIKELLRWHVILPLGLPHRTVEDDEGDGYFIPAGTIILPNTW</sequence>
<evidence type="ECO:0000256" key="4">
    <source>
        <dbReference type="ARBA" id="ARBA00010617"/>
    </source>
</evidence>
<comment type="similarity">
    <text evidence="4">Belongs to the cytochrome P450 family.</text>
</comment>
<keyword evidence="8" id="KW-1133">Transmembrane helix</keyword>
<reference evidence="13 14" key="1">
    <citation type="journal article" date="2015" name="Biotechnol. Biofuels">
        <title>Enhanced degradation of softwood versus hardwood by the white-rot fungus Pycnoporus coccineus.</title>
        <authorList>
            <person name="Couturier M."/>
            <person name="Navarro D."/>
            <person name="Chevret D."/>
            <person name="Henrissat B."/>
            <person name="Piumi F."/>
            <person name="Ruiz-Duenas F.J."/>
            <person name="Martinez A.T."/>
            <person name="Grigoriev I.V."/>
            <person name="Riley R."/>
            <person name="Lipzen A."/>
            <person name="Berrin J.G."/>
            <person name="Master E.R."/>
            <person name="Rosso M.N."/>
        </authorList>
    </citation>
    <scope>NUCLEOTIDE SEQUENCE [LARGE SCALE GENOMIC DNA]</scope>
    <source>
        <strain evidence="13 14">BRFM310</strain>
    </source>
</reference>
<dbReference type="GO" id="GO:0005506">
    <property type="term" value="F:iron ion binding"/>
    <property type="evidence" value="ECO:0007669"/>
    <property type="project" value="InterPro"/>
</dbReference>
<dbReference type="PANTHER" id="PTHR46300:SF7">
    <property type="entry name" value="P450, PUTATIVE (EUROFUNG)-RELATED"/>
    <property type="match status" value="1"/>
</dbReference>
<evidence type="ECO:0000256" key="9">
    <source>
        <dbReference type="ARBA" id="ARBA00023002"/>
    </source>
</evidence>
<evidence type="ECO:0000256" key="6">
    <source>
        <dbReference type="ARBA" id="ARBA00022692"/>
    </source>
</evidence>
<comment type="cofactor">
    <cofactor evidence="1">
        <name>heme</name>
        <dbReference type="ChEBI" id="CHEBI:30413"/>
    </cofactor>
</comment>
<evidence type="ECO:0000313" key="14">
    <source>
        <dbReference type="Proteomes" id="UP000193067"/>
    </source>
</evidence>
<evidence type="ECO:0000256" key="8">
    <source>
        <dbReference type="ARBA" id="ARBA00022989"/>
    </source>
</evidence>
<evidence type="ECO:0000256" key="7">
    <source>
        <dbReference type="ARBA" id="ARBA00022723"/>
    </source>
</evidence>
<dbReference type="Proteomes" id="UP000193067">
    <property type="component" value="Unassembled WGS sequence"/>
</dbReference>
<keyword evidence="14" id="KW-1185">Reference proteome</keyword>
<protein>
    <submittedName>
        <fullName evidence="13">Cytochrome P450</fullName>
    </submittedName>
</protein>
<dbReference type="STRING" id="1353009.A0A1Y2J1U1"/>
<evidence type="ECO:0000256" key="2">
    <source>
        <dbReference type="ARBA" id="ARBA00004167"/>
    </source>
</evidence>
<dbReference type="Pfam" id="PF00067">
    <property type="entry name" value="p450"/>
    <property type="match status" value="2"/>
</dbReference>
<accession>A0A1Y2J1U1</accession>
<evidence type="ECO:0000256" key="3">
    <source>
        <dbReference type="ARBA" id="ARBA00005179"/>
    </source>
</evidence>
<evidence type="ECO:0000256" key="12">
    <source>
        <dbReference type="ARBA" id="ARBA00023136"/>
    </source>
</evidence>
<evidence type="ECO:0000256" key="5">
    <source>
        <dbReference type="ARBA" id="ARBA00022617"/>
    </source>
</evidence>
<keyword evidence="9" id="KW-0560">Oxidoreductase</keyword>
<dbReference type="Gene3D" id="1.10.630.10">
    <property type="entry name" value="Cytochrome P450"/>
    <property type="match status" value="1"/>
</dbReference>
<dbReference type="OrthoDB" id="2789670at2759"/>
<keyword evidence="11" id="KW-0503">Monooxygenase</keyword>
<dbReference type="InterPro" id="IPR050364">
    <property type="entry name" value="Cytochrome_P450_fung"/>
</dbReference>
<keyword evidence="5" id="KW-0349">Heme</keyword>
<comment type="subcellular location">
    <subcellularLocation>
        <location evidence="2">Membrane</location>
        <topology evidence="2">Single-pass membrane protein</topology>
    </subcellularLocation>
</comment>
<keyword evidence="10" id="KW-0408">Iron</keyword>
<keyword evidence="6" id="KW-0812">Transmembrane</keyword>
<comment type="pathway">
    <text evidence="3">Secondary metabolite biosynthesis.</text>
</comment>
<evidence type="ECO:0000256" key="10">
    <source>
        <dbReference type="ARBA" id="ARBA00023004"/>
    </source>
</evidence>
<dbReference type="GO" id="GO:0016020">
    <property type="term" value="C:membrane"/>
    <property type="evidence" value="ECO:0007669"/>
    <property type="project" value="UniProtKB-SubCell"/>
</dbReference>
<dbReference type="InterPro" id="IPR001128">
    <property type="entry name" value="Cyt_P450"/>
</dbReference>
<evidence type="ECO:0000256" key="1">
    <source>
        <dbReference type="ARBA" id="ARBA00001971"/>
    </source>
</evidence>
<dbReference type="InterPro" id="IPR002401">
    <property type="entry name" value="Cyt_P450_E_grp-I"/>
</dbReference>
<gene>
    <name evidence="13" type="ORF">PYCCODRAFT_603808</name>
</gene>